<keyword evidence="2" id="KW-0472">Membrane</keyword>
<dbReference type="GeneID" id="83544491"/>
<dbReference type="SMART" id="SM00974">
    <property type="entry name" value="T5orf172"/>
    <property type="match status" value="1"/>
</dbReference>
<dbReference type="Pfam" id="PF13250">
    <property type="entry name" value="SNIPE"/>
    <property type="match status" value="1"/>
</dbReference>
<evidence type="ECO:0000313" key="5">
    <source>
        <dbReference type="Proteomes" id="UP000198883"/>
    </source>
</evidence>
<evidence type="ECO:0000256" key="1">
    <source>
        <dbReference type="SAM" id="Coils"/>
    </source>
</evidence>
<evidence type="ECO:0000313" key="4">
    <source>
        <dbReference type="EMBL" id="SEM63806.1"/>
    </source>
</evidence>
<evidence type="ECO:0000259" key="3">
    <source>
        <dbReference type="SMART" id="SM00974"/>
    </source>
</evidence>
<accession>A0A1H7ZZZ5</accession>
<dbReference type="InterPro" id="IPR018306">
    <property type="entry name" value="Phage_T5_Orf172_DNA-bd"/>
</dbReference>
<sequence>MSNEMTALVVFFVFVAILFSFGYWIGFRKAFKKAGVLKAFDEEKKNREVEIEKLENTKNNLLNEEVIASNKLKSVTAQLDNISEKFKVKKKIFEELNDETRHLQEMQRSSAEIEEKYTKLDDKKVVLLELEQNIEALQSEMSLYSDMDKFVSCGIYPLPQYGEVSSGAYNEKLKDIRAKQKEMVRKSQAYSYPDDFLDLTGNRAYDKRLFNNQGKLLITAFNTHCEYLISKISSKNYEATLSKIEKLAETLEKLLIDLEVGISLSYVELKMQECEAYYQYICQKEIEAEEQREIRAQMREEAAAQREIERAIKQAEKEESLIQAALVKAREEMLNATEEQKQKYEEKLKLLENQLAEAEEKGKRALSMAQQTKQGHVYIISNIGSFGEDIFKIGMTRRLEPLDRVKELGDASVPFPFDVHAMIFSDDAPALEKELHNKFELASVNKVNARKEFFELSIKDIKKYLENKGIKTKWTMLAEATEYRQSLAIAERREKRAA</sequence>
<feature type="transmembrane region" description="Helical" evidence="2">
    <location>
        <begin position="6"/>
        <end position="25"/>
    </location>
</feature>
<protein>
    <submittedName>
        <fullName evidence="4">T5orf172 domain-containing protein</fullName>
    </submittedName>
</protein>
<dbReference type="EMBL" id="FOBN01000033">
    <property type="protein sequence ID" value="SEM63806.1"/>
    <property type="molecule type" value="Genomic_DNA"/>
</dbReference>
<feature type="coiled-coil region" evidence="1">
    <location>
        <begin position="287"/>
        <end position="368"/>
    </location>
</feature>
<dbReference type="Pfam" id="PF13455">
    <property type="entry name" value="MUG113"/>
    <property type="match status" value="1"/>
</dbReference>
<keyword evidence="2" id="KW-1133">Transmembrane helix</keyword>
<feature type="coiled-coil region" evidence="1">
    <location>
        <begin position="96"/>
        <end position="147"/>
    </location>
</feature>
<dbReference type="AlphaFoldDB" id="A0A1H7ZZZ5"/>
<name>A0A1H7ZZZ5_9PAST</name>
<reference evidence="5" key="1">
    <citation type="submission" date="2016-10" db="EMBL/GenBank/DDBJ databases">
        <authorList>
            <person name="Varghese N."/>
            <person name="Submissions S."/>
        </authorList>
    </citation>
    <scope>NUCLEOTIDE SEQUENCE [LARGE SCALE GENOMIC DNA]</scope>
    <source>
        <strain evidence="5">DSM 24204</strain>
    </source>
</reference>
<keyword evidence="1" id="KW-0175">Coiled coil</keyword>
<feature type="coiled-coil region" evidence="1">
    <location>
        <begin position="37"/>
        <end position="71"/>
    </location>
</feature>
<dbReference type="RefSeq" id="WP_090923297.1">
    <property type="nucleotide sequence ID" value="NZ_CP016180.1"/>
</dbReference>
<proteinExistence type="predicted"/>
<feature type="domain" description="Bacteriophage T5 Orf172 DNA-binding" evidence="3">
    <location>
        <begin position="385"/>
        <end position="468"/>
    </location>
</feature>
<dbReference type="STRING" id="97481.SAMN05444853_13321"/>
<gene>
    <name evidence="4" type="ORF">SAMN05444853_13321</name>
</gene>
<organism evidence="4 5">
    <name type="scientific">Phocoenobacter skyensis</name>
    <dbReference type="NCBI Taxonomy" id="97481"/>
    <lineage>
        <taxon>Bacteria</taxon>
        <taxon>Pseudomonadati</taxon>
        <taxon>Pseudomonadota</taxon>
        <taxon>Gammaproteobacteria</taxon>
        <taxon>Pasteurellales</taxon>
        <taxon>Pasteurellaceae</taxon>
        <taxon>Phocoenobacter</taxon>
    </lineage>
</organism>
<evidence type="ECO:0000256" key="2">
    <source>
        <dbReference type="SAM" id="Phobius"/>
    </source>
</evidence>
<dbReference type="OrthoDB" id="9811665at2"/>
<keyword evidence="2" id="KW-0812">Transmembrane</keyword>
<dbReference type="InterPro" id="IPR025280">
    <property type="entry name" value="SNIPE"/>
</dbReference>
<dbReference type="Proteomes" id="UP000198883">
    <property type="component" value="Unassembled WGS sequence"/>
</dbReference>